<dbReference type="AlphaFoldDB" id="A0A1H0B3H6"/>
<keyword evidence="4" id="KW-1185">Reference proteome</keyword>
<evidence type="ECO:0000313" key="4">
    <source>
        <dbReference type="Proteomes" id="UP000199063"/>
    </source>
</evidence>
<sequence length="122" mass="13026">MVEKRVNAIAAPCSSGATQRWTFDADGHLHNMADPAFCLKVDDEAAGVGIRPCTSDDPEKRARMTFTIGASGAIRSQPRPDQVVVPVGSSASKELLMVLKESSTEDSERWAASPVAPTSEPR</sequence>
<organism evidence="3 4">
    <name type="scientific">Streptomyces wuyuanensis</name>
    <dbReference type="NCBI Taxonomy" id="1196353"/>
    <lineage>
        <taxon>Bacteria</taxon>
        <taxon>Bacillati</taxon>
        <taxon>Actinomycetota</taxon>
        <taxon>Actinomycetes</taxon>
        <taxon>Kitasatosporales</taxon>
        <taxon>Streptomycetaceae</taxon>
        <taxon>Streptomyces</taxon>
    </lineage>
</organism>
<proteinExistence type="predicted"/>
<evidence type="ECO:0000256" key="1">
    <source>
        <dbReference type="SAM" id="MobiDB-lite"/>
    </source>
</evidence>
<name>A0A1H0B3H6_9ACTN</name>
<dbReference type="InterPro" id="IPR000772">
    <property type="entry name" value="Ricin_B_lectin"/>
</dbReference>
<dbReference type="Proteomes" id="UP000199063">
    <property type="component" value="Unassembled WGS sequence"/>
</dbReference>
<keyword evidence="3" id="KW-0430">Lectin</keyword>
<feature type="region of interest" description="Disordered" evidence="1">
    <location>
        <begin position="99"/>
        <end position="122"/>
    </location>
</feature>
<dbReference type="Pfam" id="PF00652">
    <property type="entry name" value="Ricin_B_lectin"/>
    <property type="match status" value="1"/>
</dbReference>
<dbReference type="GO" id="GO:0030246">
    <property type="term" value="F:carbohydrate binding"/>
    <property type="evidence" value="ECO:0007669"/>
    <property type="project" value="UniProtKB-KW"/>
</dbReference>
<protein>
    <submittedName>
        <fullName evidence="3">Ricin-type beta-trefoil lectin domain-containing protein</fullName>
    </submittedName>
</protein>
<evidence type="ECO:0000313" key="3">
    <source>
        <dbReference type="EMBL" id="SDN40199.1"/>
    </source>
</evidence>
<dbReference type="Gene3D" id="2.80.10.50">
    <property type="match status" value="1"/>
</dbReference>
<dbReference type="PROSITE" id="PS50231">
    <property type="entry name" value="RICIN_B_LECTIN"/>
    <property type="match status" value="1"/>
</dbReference>
<gene>
    <name evidence="3" type="ORF">SAMN05444921_12631</name>
</gene>
<dbReference type="SUPFAM" id="SSF50370">
    <property type="entry name" value="Ricin B-like lectins"/>
    <property type="match status" value="1"/>
</dbReference>
<accession>A0A1H0B3H6</accession>
<feature type="domain" description="Ricin B lectin" evidence="2">
    <location>
        <begin position="7"/>
        <end position="110"/>
    </location>
</feature>
<reference evidence="4" key="1">
    <citation type="submission" date="2016-10" db="EMBL/GenBank/DDBJ databases">
        <authorList>
            <person name="Varghese N."/>
            <person name="Submissions S."/>
        </authorList>
    </citation>
    <scope>NUCLEOTIDE SEQUENCE [LARGE SCALE GENOMIC DNA]</scope>
    <source>
        <strain evidence="4">CGMCC 4.7042</strain>
    </source>
</reference>
<evidence type="ECO:0000259" key="2">
    <source>
        <dbReference type="Pfam" id="PF00652"/>
    </source>
</evidence>
<dbReference type="EMBL" id="FNHI01000026">
    <property type="protein sequence ID" value="SDN40199.1"/>
    <property type="molecule type" value="Genomic_DNA"/>
</dbReference>
<dbReference type="InterPro" id="IPR035992">
    <property type="entry name" value="Ricin_B-like_lectins"/>
</dbReference>